<dbReference type="AlphaFoldDB" id="A0A6A5SR62"/>
<dbReference type="EMBL" id="ML976029">
    <property type="protein sequence ID" value="KAF1943071.1"/>
    <property type="molecule type" value="Genomic_DNA"/>
</dbReference>
<evidence type="ECO:0000313" key="1">
    <source>
        <dbReference type="EMBL" id="KAF1943071.1"/>
    </source>
</evidence>
<gene>
    <name evidence="1" type="ORF">EJ02DRAFT_421682</name>
</gene>
<keyword evidence="2" id="KW-1185">Reference proteome</keyword>
<proteinExistence type="predicted"/>
<dbReference type="Proteomes" id="UP000800038">
    <property type="component" value="Unassembled WGS sequence"/>
</dbReference>
<name>A0A6A5SR62_9PLEO</name>
<dbReference type="OrthoDB" id="3734023at2759"/>
<sequence>MLTLYRPSASTNYHNTTFTCTTAQQPNDFHSALAILVGSLRLIKRRKAATSDNPPLSQHKAHPPHLLVEQIIMISAHTHEIAIIETLNLLTPHLLQLPRELRDMIYANLRVTFSNPVHIRRGTAPSIWSAHPEHKKLIRHLTVEVLEDRVSHNDLLTMERNHAVSRPELRKEWAELLELTRLKHLTINMQKYPSTNFSWAVFSPYFIQLRNNLPKTTHHVQHLFRPLP</sequence>
<organism evidence="1 2">
    <name type="scientific">Clathrospora elynae</name>
    <dbReference type="NCBI Taxonomy" id="706981"/>
    <lineage>
        <taxon>Eukaryota</taxon>
        <taxon>Fungi</taxon>
        <taxon>Dikarya</taxon>
        <taxon>Ascomycota</taxon>
        <taxon>Pezizomycotina</taxon>
        <taxon>Dothideomycetes</taxon>
        <taxon>Pleosporomycetidae</taxon>
        <taxon>Pleosporales</taxon>
        <taxon>Diademaceae</taxon>
        <taxon>Clathrospora</taxon>
    </lineage>
</organism>
<reference evidence="1" key="1">
    <citation type="journal article" date="2020" name="Stud. Mycol.">
        <title>101 Dothideomycetes genomes: a test case for predicting lifestyles and emergence of pathogens.</title>
        <authorList>
            <person name="Haridas S."/>
            <person name="Albert R."/>
            <person name="Binder M."/>
            <person name="Bloem J."/>
            <person name="Labutti K."/>
            <person name="Salamov A."/>
            <person name="Andreopoulos B."/>
            <person name="Baker S."/>
            <person name="Barry K."/>
            <person name="Bills G."/>
            <person name="Bluhm B."/>
            <person name="Cannon C."/>
            <person name="Castanera R."/>
            <person name="Culley D."/>
            <person name="Daum C."/>
            <person name="Ezra D."/>
            <person name="Gonzalez J."/>
            <person name="Henrissat B."/>
            <person name="Kuo A."/>
            <person name="Liang C."/>
            <person name="Lipzen A."/>
            <person name="Lutzoni F."/>
            <person name="Magnuson J."/>
            <person name="Mondo S."/>
            <person name="Nolan M."/>
            <person name="Ohm R."/>
            <person name="Pangilinan J."/>
            <person name="Park H.-J."/>
            <person name="Ramirez L."/>
            <person name="Alfaro M."/>
            <person name="Sun H."/>
            <person name="Tritt A."/>
            <person name="Yoshinaga Y."/>
            <person name="Zwiers L.-H."/>
            <person name="Turgeon B."/>
            <person name="Goodwin S."/>
            <person name="Spatafora J."/>
            <person name="Crous P."/>
            <person name="Grigoriev I."/>
        </authorList>
    </citation>
    <scope>NUCLEOTIDE SEQUENCE</scope>
    <source>
        <strain evidence="1">CBS 161.51</strain>
    </source>
</reference>
<accession>A0A6A5SR62</accession>
<protein>
    <submittedName>
        <fullName evidence="1">Uncharacterized protein</fullName>
    </submittedName>
</protein>
<evidence type="ECO:0000313" key="2">
    <source>
        <dbReference type="Proteomes" id="UP000800038"/>
    </source>
</evidence>